<dbReference type="SMART" id="SM00382">
    <property type="entry name" value="AAA"/>
    <property type="match status" value="1"/>
</dbReference>
<feature type="domain" description="Sigma-54 factor interaction" evidence="3">
    <location>
        <begin position="144"/>
        <end position="355"/>
    </location>
</feature>
<dbReference type="EMBL" id="JAYGJQ010000001">
    <property type="protein sequence ID" value="MEA9355366.1"/>
    <property type="molecule type" value="Genomic_DNA"/>
</dbReference>
<dbReference type="CDD" id="cd00009">
    <property type="entry name" value="AAA"/>
    <property type="match status" value="1"/>
</dbReference>
<dbReference type="Gene3D" id="3.40.50.300">
    <property type="entry name" value="P-loop containing nucleotide triphosphate hydrolases"/>
    <property type="match status" value="1"/>
</dbReference>
<evidence type="ECO:0000256" key="1">
    <source>
        <dbReference type="ARBA" id="ARBA00022741"/>
    </source>
</evidence>
<evidence type="ECO:0000259" key="3">
    <source>
        <dbReference type="PROSITE" id="PS50045"/>
    </source>
</evidence>
<dbReference type="InterPro" id="IPR003593">
    <property type="entry name" value="AAA+_ATPase"/>
</dbReference>
<dbReference type="Pfam" id="PF25601">
    <property type="entry name" value="AAA_lid_14"/>
    <property type="match status" value="1"/>
</dbReference>
<dbReference type="InterPro" id="IPR025662">
    <property type="entry name" value="Sigma_54_int_dom_ATP-bd_1"/>
</dbReference>
<dbReference type="Gene3D" id="1.10.10.60">
    <property type="entry name" value="Homeodomain-like"/>
    <property type="match status" value="1"/>
</dbReference>
<dbReference type="InterPro" id="IPR058031">
    <property type="entry name" value="AAA_lid_NorR"/>
</dbReference>
<dbReference type="InterPro" id="IPR025943">
    <property type="entry name" value="Sigma_54_int_dom_ATP-bd_2"/>
</dbReference>
<proteinExistence type="predicted"/>
<dbReference type="InterPro" id="IPR027417">
    <property type="entry name" value="P-loop_NTPase"/>
</dbReference>
<dbReference type="RefSeq" id="WP_323574870.1">
    <property type="nucleotide sequence ID" value="NZ_JAYGJQ010000001.1"/>
</dbReference>
<sequence length="442" mass="50698">MEALRQDRLIGPDLDSTIGHNGVRESDEFILDIFQERKKSFKLNRTKYKIMCGPKFEFDFTKAIITLPFFGKHDGSFELELIADSTLRNHSEKSRYLFRSLGERAFRLNGIHCFEAFLERGDVLDIGFNRIHFPRVEMVTNSEVQLSERLIKSPIAVLIEGETGTGKTTLAKKIHEDSGRRGKFVHLNLSAFSPSLIESELFGHVKGAFTGAINGRRGAILEAHKGTLFLDEIDSLTTDLQTKLLLFLDNYEVRAVGGESTTTADVRMIFASGSKLAKKVERKEMRKDFYYRLQAGCSLTLDSLRVHPERIKELCQHFENQHAVVFDKELINFYMTCKWPGNIRQLQSHLVKKKILSDGKKLIFDEVDKELLLEKISVAKLDSNDIKSLEKVKIEYCHQVYLKMDRNITRTAKTLELCQNTLKAYLQKNEGLRSDKVIHVNF</sequence>
<dbReference type="Gene3D" id="1.10.8.60">
    <property type="match status" value="1"/>
</dbReference>
<keyword evidence="2" id="KW-0067">ATP-binding</keyword>
<dbReference type="Proteomes" id="UP001302274">
    <property type="component" value="Unassembled WGS sequence"/>
</dbReference>
<dbReference type="Pfam" id="PF00158">
    <property type="entry name" value="Sigma54_activat"/>
    <property type="match status" value="1"/>
</dbReference>
<keyword evidence="5" id="KW-1185">Reference proteome</keyword>
<dbReference type="PROSITE" id="PS50045">
    <property type="entry name" value="SIGMA54_INTERACT_4"/>
    <property type="match status" value="1"/>
</dbReference>
<evidence type="ECO:0000313" key="4">
    <source>
        <dbReference type="EMBL" id="MEA9355366.1"/>
    </source>
</evidence>
<name>A0ABU5VQT9_9BACT</name>
<dbReference type="PANTHER" id="PTHR32071:SF57">
    <property type="entry name" value="C4-DICARBOXYLATE TRANSPORT TRANSCRIPTIONAL REGULATORY PROTEIN DCTD"/>
    <property type="match status" value="1"/>
</dbReference>
<evidence type="ECO:0000313" key="5">
    <source>
        <dbReference type="Proteomes" id="UP001302274"/>
    </source>
</evidence>
<gene>
    <name evidence="4" type="ORF">SHI21_04105</name>
</gene>
<dbReference type="PANTHER" id="PTHR32071">
    <property type="entry name" value="TRANSCRIPTIONAL REGULATORY PROTEIN"/>
    <property type="match status" value="1"/>
</dbReference>
<accession>A0ABU5VQT9</accession>
<dbReference type="PROSITE" id="PS00675">
    <property type="entry name" value="SIGMA54_INTERACT_1"/>
    <property type="match status" value="1"/>
</dbReference>
<comment type="caution">
    <text evidence="4">The sequence shown here is derived from an EMBL/GenBank/DDBJ whole genome shotgun (WGS) entry which is preliminary data.</text>
</comment>
<dbReference type="InterPro" id="IPR002078">
    <property type="entry name" value="Sigma_54_int"/>
</dbReference>
<keyword evidence="1" id="KW-0547">Nucleotide-binding</keyword>
<organism evidence="4 5">
    <name type="scientific">Bacteriovorax antarcticus</name>
    <dbReference type="NCBI Taxonomy" id="3088717"/>
    <lineage>
        <taxon>Bacteria</taxon>
        <taxon>Pseudomonadati</taxon>
        <taxon>Bdellovibrionota</taxon>
        <taxon>Bacteriovoracia</taxon>
        <taxon>Bacteriovoracales</taxon>
        <taxon>Bacteriovoracaceae</taxon>
        <taxon>Bacteriovorax</taxon>
    </lineage>
</organism>
<evidence type="ECO:0000256" key="2">
    <source>
        <dbReference type="ARBA" id="ARBA00022840"/>
    </source>
</evidence>
<dbReference type="PROSITE" id="PS00676">
    <property type="entry name" value="SIGMA54_INTERACT_2"/>
    <property type="match status" value="1"/>
</dbReference>
<dbReference type="SUPFAM" id="SSF52540">
    <property type="entry name" value="P-loop containing nucleoside triphosphate hydrolases"/>
    <property type="match status" value="1"/>
</dbReference>
<protein>
    <submittedName>
        <fullName evidence="4">Sigma 54-interacting transcriptional regulator</fullName>
    </submittedName>
</protein>
<reference evidence="4 5" key="1">
    <citation type="submission" date="2023-11" db="EMBL/GenBank/DDBJ databases">
        <title>A Novel Polar Bacteriovorax (B. antarcticus) Isolated from the Biocrust in Antarctica.</title>
        <authorList>
            <person name="Mun W."/>
            <person name="Choi S.Y."/>
            <person name="Mitchell R.J."/>
        </authorList>
    </citation>
    <scope>NUCLEOTIDE SEQUENCE [LARGE SCALE GENOMIC DNA]</scope>
    <source>
        <strain evidence="4 5">PP10</strain>
    </source>
</reference>